<proteinExistence type="predicted"/>
<name>A0AAI8VT81_9PEZI</name>
<dbReference type="AlphaFoldDB" id="A0AAI8VT81"/>
<feature type="region of interest" description="Disordered" evidence="1">
    <location>
        <begin position="109"/>
        <end position="134"/>
    </location>
</feature>
<sequence>MPLGCRLYVGCDGMLWLTTKFHFGRRYWRILDVGVGDMQVLLGWLAGQWVDTRALVLTRRSPSATAGASQTQTTSDCALQAEWNGRVVTIAVFSARRMSKETGAHCRSLGSGSSVAQNAVSGGGGGGSDGDGSEWLRSVKYPTVC</sequence>
<evidence type="ECO:0000256" key="1">
    <source>
        <dbReference type="SAM" id="MobiDB-lite"/>
    </source>
</evidence>
<accession>A0AAI8VT81</accession>
<feature type="compositionally biased region" description="Low complexity" evidence="1">
    <location>
        <begin position="110"/>
        <end position="120"/>
    </location>
</feature>
<keyword evidence="3" id="KW-1185">Reference proteome</keyword>
<protein>
    <submittedName>
        <fullName evidence="2">Uu.00g062870.m01.CDS01</fullName>
    </submittedName>
</protein>
<dbReference type="EMBL" id="CAUWAG010000018">
    <property type="protein sequence ID" value="CAJ2510662.1"/>
    <property type="molecule type" value="Genomic_DNA"/>
</dbReference>
<comment type="caution">
    <text evidence="2">The sequence shown here is derived from an EMBL/GenBank/DDBJ whole genome shotgun (WGS) entry which is preliminary data.</text>
</comment>
<reference evidence="2" key="1">
    <citation type="submission" date="2023-10" db="EMBL/GenBank/DDBJ databases">
        <authorList>
            <person name="Hackl T."/>
        </authorList>
    </citation>
    <scope>NUCLEOTIDE SEQUENCE</scope>
</reference>
<evidence type="ECO:0000313" key="3">
    <source>
        <dbReference type="Proteomes" id="UP001295740"/>
    </source>
</evidence>
<organism evidence="2 3">
    <name type="scientific">Anthostomella pinea</name>
    <dbReference type="NCBI Taxonomy" id="933095"/>
    <lineage>
        <taxon>Eukaryota</taxon>
        <taxon>Fungi</taxon>
        <taxon>Dikarya</taxon>
        <taxon>Ascomycota</taxon>
        <taxon>Pezizomycotina</taxon>
        <taxon>Sordariomycetes</taxon>
        <taxon>Xylariomycetidae</taxon>
        <taxon>Xylariales</taxon>
        <taxon>Xylariaceae</taxon>
        <taxon>Anthostomella</taxon>
    </lineage>
</organism>
<gene>
    <name evidence="2" type="ORF">KHLLAP_LOCUS11130</name>
</gene>
<dbReference type="Proteomes" id="UP001295740">
    <property type="component" value="Unassembled WGS sequence"/>
</dbReference>
<evidence type="ECO:0000313" key="2">
    <source>
        <dbReference type="EMBL" id="CAJ2510662.1"/>
    </source>
</evidence>
<feature type="compositionally biased region" description="Gly residues" evidence="1">
    <location>
        <begin position="121"/>
        <end position="130"/>
    </location>
</feature>